<dbReference type="OrthoDB" id="9387744at2759"/>
<evidence type="ECO:0000313" key="2">
    <source>
        <dbReference type="EMBL" id="ETE67945.1"/>
    </source>
</evidence>
<name>V8P0U8_OPHHA</name>
<sequence>MEHQCLLGGGHDPSRTKVLHFSMNPASLAKQQRQEQMGNLREECERLRERIRILEGGDGGGTSSTSSKLEGGVNLQSYPEIAGPTDPWVDVPQPPRCSEESQGLEWLRGLPRGDSELITIHAVEGTSVVVTSKTAAKREQFCSNVGKAHWSTTLSFLPVVSCSSRKGLASEGSGPLSFKGECNPIPAKPTAKRRPCRLTKGLHSKLPKVVKRHVT</sequence>
<keyword evidence="1" id="KW-0175">Coiled coil</keyword>
<dbReference type="GO" id="GO:0007094">
    <property type="term" value="P:mitotic spindle assembly checkpoint signaling"/>
    <property type="evidence" value="ECO:0007669"/>
    <property type="project" value="InterPro"/>
</dbReference>
<feature type="coiled-coil region" evidence="1">
    <location>
        <begin position="30"/>
        <end position="57"/>
    </location>
</feature>
<dbReference type="Gene3D" id="6.10.250.90">
    <property type="match status" value="1"/>
</dbReference>
<dbReference type="SUPFAM" id="SSF75704">
    <property type="entry name" value="Mitotic arrest deficient-like 1, Mad1"/>
    <property type="match status" value="1"/>
</dbReference>
<comment type="caution">
    <text evidence="2">The sequence shown here is derived from an EMBL/GenBank/DDBJ whole genome shotgun (WGS) entry which is preliminary data.</text>
</comment>
<dbReference type="AlphaFoldDB" id="V8P0U8"/>
<dbReference type="Pfam" id="PF05557">
    <property type="entry name" value="MAD"/>
    <property type="match status" value="1"/>
</dbReference>
<dbReference type="InterPro" id="IPR008672">
    <property type="entry name" value="Mad1"/>
</dbReference>
<feature type="non-terminal residue" evidence="2">
    <location>
        <position position="1"/>
    </location>
</feature>
<evidence type="ECO:0000256" key="1">
    <source>
        <dbReference type="SAM" id="Coils"/>
    </source>
</evidence>
<reference evidence="2 3" key="1">
    <citation type="journal article" date="2013" name="Proc. Natl. Acad. Sci. U.S.A.">
        <title>The king cobra genome reveals dynamic gene evolution and adaptation in the snake venom system.</title>
        <authorList>
            <person name="Vonk F.J."/>
            <person name="Casewell N.R."/>
            <person name="Henkel C.V."/>
            <person name="Heimberg A.M."/>
            <person name="Jansen H.J."/>
            <person name="McCleary R.J."/>
            <person name="Kerkkamp H.M."/>
            <person name="Vos R.A."/>
            <person name="Guerreiro I."/>
            <person name="Calvete J.J."/>
            <person name="Wuster W."/>
            <person name="Woods A.E."/>
            <person name="Logan J.M."/>
            <person name="Harrison R.A."/>
            <person name="Castoe T.A."/>
            <person name="de Koning A.P."/>
            <person name="Pollock D.D."/>
            <person name="Yandell M."/>
            <person name="Calderon D."/>
            <person name="Renjifo C."/>
            <person name="Currier R.B."/>
            <person name="Salgado D."/>
            <person name="Pla D."/>
            <person name="Sanz L."/>
            <person name="Hyder A.S."/>
            <person name="Ribeiro J.M."/>
            <person name="Arntzen J.W."/>
            <person name="van den Thillart G.E."/>
            <person name="Boetzer M."/>
            <person name="Pirovano W."/>
            <person name="Dirks R.P."/>
            <person name="Spaink H.P."/>
            <person name="Duboule D."/>
            <person name="McGlinn E."/>
            <person name="Kini R.M."/>
            <person name="Richardson M.K."/>
        </authorList>
    </citation>
    <scope>NUCLEOTIDE SEQUENCE</scope>
    <source>
        <tissue evidence="2">Blood</tissue>
    </source>
</reference>
<accession>V8P0U8</accession>
<evidence type="ECO:0000313" key="3">
    <source>
        <dbReference type="Proteomes" id="UP000018936"/>
    </source>
</evidence>
<gene>
    <name evidence="2" type="ORF">L345_06264</name>
</gene>
<protein>
    <submittedName>
        <fullName evidence="2">Uncharacterized protein</fullName>
    </submittedName>
</protein>
<dbReference type="EMBL" id="AZIM01001137">
    <property type="protein sequence ID" value="ETE67945.1"/>
    <property type="molecule type" value="Genomic_DNA"/>
</dbReference>
<dbReference type="Proteomes" id="UP000018936">
    <property type="component" value="Unassembled WGS sequence"/>
</dbReference>
<proteinExistence type="predicted"/>
<keyword evidence="3" id="KW-1185">Reference proteome</keyword>
<organism evidence="2 3">
    <name type="scientific">Ophiophagus hannah</name>
    <name type="common">King cobra</name>
    <name type="synonym">Naja hannah</name>
    <dbReference type="NCBI Taxonomy" id="8665"/>
    <lineage>
        <taxon>Eukaryota</taxon>
        <taxon>Metazoa</taxon>
        <taxon>Chordata</taxon>
        <taxon>Craniata</taxon>
        <taxon>Vertebrata</taxon>
        <taxon>Euteleostomi</taxon>
        <taxon>Lepidosauria</taxon>
        <taxon>Squamata</taxon>
        <taxon>Bifurcata</taxon>
        <taxon>Unidentata</taxon>
        <taxon>Episquamata</taxon>
        <taxon>Toxicofera</taxon>
        <taxon>Serpentes</taxon>
        <taxon>Colubroidea</taxon>
        <taxon>Elapidae</taxon>
        <taxon>Elapinae</taxon>
        <taxon>Ophiophagus</taxon>
    </lineage>
</organism>